<gene>
    <name evidence="1" type="ORF">DSO57_1033097</name>
</gene>
<dbReference type="Proteomes" id="UP001165960">
    <property type="component" value="Unassembled WGS sequence"/>
</dbReference>
<evidence type="ECO:0000313" key="1">
    <source>
        <dbReference type="EMBL" id="KAJ9052549.1"/>
    </source>
</evidence>
<reference evidence="1" key="1">
    <citation type="submission" date="2022-04" db="EMBL/GenBank/DDBJ databases">
        <title>Genome of the entomopathogenic fungus Entomophthora muscae.</title>
        <authorList>
            <person name="Elya C."/>
            <person name="Lovett B.R."/>
            <person name="Lee E."/>
            <person name="Macias A.M."/>
            <person name="Hajek A.E."/>
            <person name="De Bivort B.L."/>
            <person name="Kasson M.T."/>
            <person name="De Fine Licht H.H."/>
            <person name="Stajich J.E."/>
        </authorList>
    </citation>
    <scope>NUCLEOTIDE SEQUENCE</scope>
    <source>
        <strain evidence="1">Berkeley</strain>
    </source>
</reference>
<proteinExistence type="predicted"/>
<protein>
    <submittedName>
        <fullName evidence="1">Uncharacterized protein</fullName>
    </submittedName>
</protein>
<accession>A0ACC2RR72</accession>
<sequence length="339" mass="36230">MAEKSIEVPADVGYAWVIALASFIMQVCASGSMSGFGVFMEYYSNEIFPEENKSNVAMIGNLAPTVIGIASVVTGQLCQNFGVRFCIILGALFMAAGHVLASFGTEVWHFALTQGVMVGLGGALLYVPANVIVTEWFQKKHGLAAGIGAAGAGLGGVAFSQMNSRMLEKIGYECTLRLNGLLIFSALLLSALMIRRRETRPTENQAAGFHSSLILNGRFFWYAISCLCGGTVYLIPLYYINSHATSMGLSRIEGGYASSAINFGSGVGRIGMGFLGDKIGYMRCYLLAIALTTVTSVIWRFSTSFTMLMVFGILYGIPSGGYAGGFGPICAFIFGNKYK</sequence>
<name>A0ACC2RR72_9FUNG</name>
<evidence type="ECO:0000313" key="2">
    <source>
        <dbReference type="Proteomes" id="UP001165960"/>
    </source>
</evidence>
<organism evidence="1 2">
    <name type="scientific">Entomophthora muscae</name>
    <dbReference type="NCBI Taxonomy" id="34485"/>
    <lineage>
        <taxon>Eukaryota</taxon>
        <taxon>Fungi</taxon>
        <taxon>Fungi incertae sedis</taxon>
        <taxon>Zoopagomycota</taxon>
        <taxon>Entomophthoromycotina</taxon>
        <taxon>Entomophthoromycetes</taxon>
        <taxon>Entomophthorales</taxon>
        <taxon>Entomophthoraceae</taxon>
        <taxon>Entomophthora</taxon>
    </lineage>
</organism>
<comment type="caution">
    <text evidence="1">The sequence shown here is derived from an EMBL/GenBank/DDBJ whole genome shotgun (WGS) entry which is preliminary data.</text>
</comment>
<keyword evidence="2" id="KW-1185">Reference proteome</keyword>
<dbReference type="EMBL" id="QTSX02006646">
    <property type="protein sequence ID" value="KAJ9052549.1"/>
    <property type="molecule type" value="Genomic_DNA"/>
</dbReference>